<name>A0ABP9X837_9CHLR</name>
<dbReference type="Gene3D" id="3.40.630.30">
    <property type="match status" value="1"/>
</dbReference>
<dbReference type="InterPro" id="IPR000182">
    <property type="entry name" value="GNAT_dom"/>
</dbReference>
<dbReference type="PROSITE" id="PS51186">
    <property type="entry name" value="GNAT"/>
    <property type="match status" value="1"/>
</dbReference>
<dbReference type="RefSeq" id="WP_345724192.1">
    <property type="nucleotide sequence ID" value="NZ_BAABRU010000020.1"/>
</dbReference>
<dbReference type="Pfam" id="PF00583">
    <property type="entry name" value="Acetyltransf_1"/>
    <property type="match status" value="1"/>
</dbReference>
<protein>
    <submittedName>
        <fullName evidence="2">Spermine/spermidine acetyltransferase</fullName>
    </submittedName>
</protein>
<dbReference type="EMBL" id="BAABRU010000020">
    <property type="protein sequence ID" value="GAA5530591.1"/>
    <property type="molecule type" value="Genomic_DNA"/>
</dbReference>
<dbReference type="SUPFAM" id="SSF55729">
    <property type="entry name" value="Acyl-CoA N-acyltransferases (Nat)"/>
    <property type="match status" value="1"/>
</dbReference>
<sequence>MATIRLEPITEENLRPVLKLKVRDDQTQFVAQNMFSVAEAYVHPDWEPRAIYADSDLVGFVMMGRDTETGHDWIIRFMIGAEHQGKGYSKPALLAVIDHLKHKAYRTEIRLSYVPGNVVAEKLYQKVGFEATGEVEDGEIIMRLNEA</sequence>
<gene>
    <name evidence="2" type="primary">bltD_2</name>
    <name evidence="2" type="ORF">Hgul01_04411</name>
</gene>
<dbReference type="Proteomes" id="UP001428290">
    <property type="component" value="Unassembled WGS sequence"/>
</dbReference>
<dbReference type="InterPro" id="IPR016181">
    <property type="entry name" value="Acyl_CoA_acyltransferase"/>
</dbReference>
<proteinExistence type="predicted"/>
<evidence type="ECO:0000259" key="1">
    <source>
        <dbReference type="PROSITE" id="PS51186"/>
    </source>
</evidence>
<dbReference type="CDD" id="cd04301">
    <property type="entry name" value="NAT_SF"/>
    <property type="match status" value="1"/>
</dbReference>
<evidence type="ECO:0000313" key="3">
    <source>
        <dbReference type="Proteomes" id="UP001428290"/>
    </source>
</evidence>
<feature type="domain" description="N-acetyltransferase" evidence="1">
    <location>
        <begin position="4"/>
        <end position="147"/>
    </location>
</feature>
<reference evidence="2 3" key="1">
    <citation type="submission" date="2024-02" db="EMBL/GenBank/DDBJ databases">
        <title>Herpetosiphon gulosus NBRC 112829.</title>
        <authorList>
            <person name="Ichikawa N."/>
            <person name="Katano-Makiyama Y."/>
            <person name="Hidaka K."/>
        </authorList>
    </citation>
    <scope>NUCLEOTIDE SEQUENCE [LARGE SCALE GENOMIC DNA]</scope>
    <source>
        <strain evidence="2 3">NBRC 112829</strain>
    </source>
</reference>
<comment type="caution">
    <text evidence="2">The sequence shown here is derived from an EMBL/GenBank/DDBJ whole genome shotgun (WGS) entry which is preliminary data.</text>
</comment>
<accession>A0ABP9X837</accession>
<organism evidence="2 3">
    <name type="scientific">Herpetosiphon gulosus</name>
    <dbReference type="NCBI Taxonomy" id="1973496"/>
    <lineage>
        <taxon>Bacteria</taxon>
        <taxon>Bacillati</taxon>
        <taxon>Chloroflexota</taxon>
        <taxon>Chloroflexia</taxon>
        <taxon>Herpetosiphonales</taxon>
        <taxon>Herpetosiphonaceae</taxon>
        <taxon>Herpetosiphon</taxon>
    </lineage>
</organism>
<keyword evidence="3" id="KW-1185">Reference proteome</keyword>
<evidence type="ECO:0000313" key="2">
    <source>
        <dbReference type="EMBL" id="GAA5530591.1"/>
    </source>
</evidence>